<dbReference type="Gene3D" id="3.40.50.300">
    <property type="entry name" value="P-loop containing nucleotide triphosphate hydrolases"/>
    <property type="match status" value="2"/>
</dbReference>
<evidence type="ECO:0000259" key="2">
    <source>
        <dbReference type="Pfam" id="PF13304"/>
    </source>
</evidence>
<gene>
    <name evidence="3" type="ORF">HP438_19770</name>
</gene>
<dbReference type="PANTHER" id="PTHR32182">
    <property type="entry name" value="DNA REPLICATION AND REPAIR PROTEIN RECF"/>
    <property type="match status" value="1"/>
</dbReference>
<evidence type="ECO:0000313" key="3">
    <source>
        <dbReference type="EMBL" id="NUU49213.1"/>
    </source>
</evidence>
<dbReference type="InterPro" id="IPR003959">
    <property type="entry name" value="ATPase_AAA_core"/>
</dbReference>
<name>A0A7Y6B9H6_9SPHN</name>
<feature type="domain" description="ATPase AAA-type core" evidence="2">
    <location>
        <begin position="320"/>
        <end position="366"/>
    </location>
</feature>
<proteinExistence type="predicted"/>
<evidence type="ECO:0000259" key="1">
    <source>
        <dbReference type="Pfam" id="PF13175"/>
    </source>
</evidence>
<dbReference type="InterPro" id="IPR027417">
    <property type="entry name" value="P-loop_NTPase"/>
</dbReference>
<dbReference type="GO" id="GO:0006302">
    <property type="term" value="P:double-strand break repair"/>
    <property type="evidence" value="ECO:0007669"/>
    <property type="project" value="TreeGrafter"/>
</dbReference>
<dbReference type="InterPro" id="IPR041685">
    <property type="entry name" value="AAA_GajA/Old/RecF-like"/>
</dbReference>
<comment type="caution">
    <text evidence="3">The sequence shown here is derived from an EMBL/GenBank/DDBJ whole genome shotgun (WGS) entry which is preliminary data.</text>
</comment>
<protein>
    <submittedName>
        <fullName evidence="3">AAA family ATPase</fullName>
    </submittedName>
</protein>
<feature type="domain" description="Endonuclease GajA/Old nuclease/RecF-like AAA" evidence="1">
    <location>
        <begin position="2"/>
        <end position="53"/>
    </location>
</feature>
<evidence type="ECO:0000313" key="4">
    <source>
        <dbReference type="Proteomes" id="UP000536441"/>
    </source>
</evidence>
<dbReference type="GO" id="GO:0000731">
    <property type="term" value="P:DNA synthesis involved in DNA repair"/>
    <property type="evidence" value="ECO:0007669"/>
    <property type="project" value="TreeGrafter"/>
</dbReference>
<sequence>MMRLRSVWISEYKNLRDFSIGFEGDGFIDIFVGKNGSGKSNFLEALIEIFDHIFDFDPDAAGPGFEYAISFEIAGAKTQIEWRDRLLNINGNPQRRTIGTTSLPDNVLVYYSGQNNNVTALVARYEDRYRRSLRRANATMLPRFVGIGPACKKLLIVVLMLLPEASLARGYLCQKLGILSNSRIVSIVLKRPEFAGDGDFDPFEDKQLFWGATGVVRSFLDQLVACMAGAFTPGTLYDREKDRYVLECYLDEFREAHGDATSETIFRSFDALRVLGMLEDISIRVTLDGLEVSELNRFSGGQFQSVYLFAVSELFKQRNCLILLDEPDAFLHPEWQFDFLDQVSAISAEAAKTNHILLSSHSASTVAAQCDSRIRLFSSGAGGVTADQLDKSAIVSSLSAGLITFSETEAALSIEQALASNGGAVLFTEGISDALILRCAWDKLYPGSARPFAIEQGYGASTLRNMFTNTHLYDEHPDRIFFALFDFDEAYKEWNQFGQVIQDDPAQGLIKQWNGRNGYGLLLPVSANLSVRGQVLKADGSGHYGDKSRLAIELIFRDVPQLDDNFRPDPDERDGCIRFFGNKVTFAKQIVPGLDAQHFETFRTIFDFIRTKIEVA</sequence>
<keyword evidence="4" id="KW-1185">Reference proteome</keyword>
<dbReference type="Proteomes" id="UP000536441">
    <property type="component" value="Unassembled WGS sequence"/>
</dbReference>
<accession>A0A7Y6B9H6</accession>
<organism evidence="3 4">
    <name type="scientific">Sphingomonas zeae</name>
    <dbReference type="NCBI Taxonomy" id="1646122"/>
    <lineage>
        <taxon>Bacteria</taxon>
        <taxon>Pseudomonadati</taxon>
        <taxon>Pseudomonadota</taxon>
        <taxon>Alphaproteobacteria</taxon>
        <taxon>Sphingomonadales</taxon>
        <taxon>Sphingomonadaceae</taxon>
        <taxon>Sphingomonas</taxon>
    </lineage>
</organism>
<dbReference type="Pfam" id="PF13304">
    <property type="entry name" value="AAA_21"/>
    <property type="match status" value="1"/>
</dbReference>
<dbReference type="PANTHER" id="PTHR32182:SF25">
    <property type="entry name" value="SLR1056 PROTEIN"/>
    <property type="match status" value="1"/>
</dbReference>
<dbReference type="CDD" id="cd00267">
    <property type="entry name" value="ABC_ATPase"/>
    <property type="match status" value="1"/>
</dbReference>
<dbReference type="AlphaFoldDB" id="A0A7Y6B9H6"/>
<reference evidence="3 4" key="1">
    <citation type="submission" date="2020-05" db="EMBL/GenBank/DDBJ databases">
        <title>Genome Sequencing of Type Strains.</title>
        <authorList>
            <person name="Lemaire J.F."/>
            <person name="Inderbitzin P."/>
            <person name="Gregorio O.A."/>
            <person name="Collins S.B."/>
            <person name="Wespe N."/>
            <person name="Knight-Connoni V."/>
        </authorList>
    </citation>
    <scope>NUCLEOTIDE SEQUENCE [LARGE SCALE GENOMIC DNA]</scope>
    <source>
        <strain evidence="3 4">DSM 100049</strain>
    </source>
</reference>
<dbReference type="SUPFAM" id="SSF52540">
    <property type="entry name" value="P-loop containing nucleoside triphosphate hydrolases"/>
    <property type="match status" value="1"/>
</dbReference>
<dbReference type="Pfam" id="PF13175">
    <property type="entry name" value="AAA_15"/>
    <property type="match status" value="1"/>
</dbReference>
<dbReference type="EMBL" id="JABMCH010000071">
    <property type="protein sequence ID" value="NUU49213.1"/>
    <property type="molecule type" value="Genomic_DNA"/>
</dbReference>